<dbReference type="EMBL" id="CAJOBH010237202">
    <property type="protein sequence ID" value="CAF5095566.1"/>
    <property type="molecule type" value="Genomic_DNA"/>
</dbReference>
<feature type="region of interest" description="Disordered" evidence="1">
    <location>
        <begin position="1"/>
        <end position="36"/>
    </location>
</feature>
<comment type="caution">
    <text evidence="2">The sequence shown here is derived from an EMBL/GenBank/DDBJ whole genome shotgun (WGS) entry which is preliminary data.</text>
</comment>
<evidence type="ECO:0000256" key="1">
    <source>
        <dbReference type="SAM" id="MobiDB-lite"/>
    </source>
</evidence>
<reference evidence="2" key="1">
    <citation type="submission" date="2021-02" db="EMBL/GenBank/DDBJ databases">
        <authorList>
            <person name="Nowell W R."/>
        </authorList>
    </citation>
    <scope>NUCLEOTIDE SEQUENCE</scope>
</reference>
<evidence type="ECO:0000313" key="2">
    <source>
        <dbReference type="EMBL" id="CAF4163654.1"/>
    </source>
</evidence>
<dbReference type="AlphaFoldDB" id="A0A8S2RG06"/>
<sequence length="36" mass="4035">MEYNSGGSMILPDTIDLNENDPSDEDIVHEQANQNE</sequence>
<gene>
    <name evidence="3" type="ORF">BYL167_LOCUS63717</name>
    <name evidence="2" type="ORF">GIL414_LOCUS20054</name>
</gene>
<dbReference type="EMBL" id="CAJOBJ010012145">
    <property type="protein sequence ID" value="CAF4163654.1"/>
    <property type="molecule type" value="Genomic_DNA"/>
</dbReference>
<dbReference type="Proteomes" id="UP000681720">
    <property type="component" value="Unassembled WGS sequence"/>
</dbReference>
<proteinExistence type="predicted"/>
<accession>A0A8S2RG06</accession>
<evidence type="ECO:0000313" key="4">
    <source>
        <dbReference type="Proteomes" id="UP000681720"/>
    </source>
</evidence>
<name>A0A8S2RG06_9BILA</name>
<protein>
    <submittedName>
        <fullName evidence="2">Uncharacterized protein</fullName>
    </submittedName>
</protein>
<feature type="compositionally biased region" description="Acidic residues" evidence="1">
    <location>
        <begin position="16"/>
        <end position="27"/>
    </location>
</feature>
<evidence type="ECO:0000313" key="3">
    <source>
        <dbReference type="EMBL" id="CAF5095566.1"/>
    </source>
</evidence>
<dbReference type="Proteomes" id="UP000681967">
    <property type="component" value="Unassembled WGS sequence"/>
</dbReference>
<feature type="non-terminal residue" evidence="2">
    <location>
        <position position="36"/>
    </location>
</feature>
<organism evidence="2 4">
    <name type="scientific">Rotaria magnacalcarata</name>
    <dbReference type="NCBI Taxonomy" id="392030"/>
    <lineage>
        <taxon>Eukaryota</taxon>
        <taxon>Metazoa</taxon>
        <taxon>Spiralia</taxon>
        <taxon>Gnathifera</taxon>
        <taxon>Rotifera</taxon>
        <taxon>Eurotatoria</taxon>
        <taxon>Bdelloidea</taxon>
        <taxon>Philodinida</taxon>
        <taxon>Philodinidae</taxon>
        <taxon>Rotaria</taxon>
    </lineage>
</organism>